<dbReference type="SMART" id="SM00233">
    <property type="entry name" value="PH"/>
    <property type="match status" value="1"/>
</dbReference>
<dbReference type="SUPFAM" id="SSF50729">
    <property type="entry name" value="PH domain-like"/>
    <property type="match status" value="1"/>
</dbReference>
<feature type="compositionally biased region" description="Low complexity" evidence="1">
    <location>
        <begin position="301"/>
        <end position="319"/>
    </location>
</feature>
<dbReference type="PANTHER" id="PTHR12673">
    <property type="entry name" value="FACIOGENITAL DYSPLASIA PROTEIN"/>
    <property type="match status" value="1"/>
</dbReference>
<dbReference type="Gene3D" id="2.30.29.30">
    <property type="entry name" value="Pleckstrin-homology domain (PH domain)/Phosphotyrosine-binding domain (PTB)"/>
    <property type="match status" value="1"/>
</dbReference>
<dbReference type="PANTHER" id="PTHR12673:SF159">
    <property type="entry name" value="LD03170P"/>
    <property type="match status" value="1"/>
</dbReference>
<reference evidence="3 4" key="1">
    <citation type="journal article" date="2007" name="Science">
        <title>Sea anemone genome reveals ancestral eumetazoan gene repertoire and genomic organization.</title>
        <authorList>
            <person name="Putnam N.H."/>
            <person name="Srivastava M."/>
            <person name="Hellsten U."/>
            <person name="Dirks B."/>
            <person name="Chapman J."/>
            <person name="Salamov A."/>
            <person name="Terry A."/>
            <person name="Shapiro H."/>
            <person name="Lindquist E."/>
            <person name="Kapitonov V.V."/>
            <person name="Jurka J."/>
            <person name="Genikhovich G."/>
            <person name="Grigoriev I.V."/>
            <person name="Lucas S.M."/>
            <person name="Steele R.E."/>
            <person name="Finnerty J.R."/>
            <person name="Technau U."/>
            <person name="Martindale M.Q."/>
            <person name="Rokhsar D.S."/>
        </authorList>
    </citation>
    <scope>NUCLEOTIDE SEQUENCE [LARGE SCALE GENOMIC DNA]</scope>
    <source>
        <strain evidence="4">CH2 X CH6</strain>
    </source>
</reference>
<dbReference type="InterPro" id="IPR011993">
    <property type="entry name" value="PH-like_dom_sf"/>
</dbReference>
<dbReference type="Proteomes" id="UP000001593">
    <property type="component" value="Unassembled WGS sequence"/>
</dbReference>
<dbReference type="AlphaFoldDB" id="A7RZ57"/>
<sequence length="337" mass="37155">MQATYEIAKVAEHINENIRQHENFQKMLSIQKCLTGEGAPKILAPGRFFIKEGPLLKACRRGSQERMFFLFSDILIYAKKSSSLDKEQWKIQVLNTVTCRDKTLLLYSKSKQEAATWFSAIRDAISNLKSNRASLRRVSRGGESETEKQNTPLRRSAAVKSKIMCTPKELRQRAASLDCASPAVCLKDSLYPLRKELKATKSNNPTNSILGCRTPRTNSKDSLISGPGTSNESDTRDSATDDVTLEVGVDDGSYVDEKGALSDSPWIESESDDDDAHTPSGLLNSDSEAMIDTSATPSGAIDISQQSSVSSSENGPGSSDECEWCNDKRTKTKNFYQ</sequence>
<dbReference type="HOGENOM" id="CLU_824659_0_0_1"/>
<dbReference type="eggNOG" id="KOG1729">
    <property type="taxonomic scope" value="Eukaryota"/>
</dbReference>
<organism evidence="3 4">
    <name type="scientific">Nematostella vectensis</name>
    <name type="common">Starlet sea anemone</name>
    <dbReference type="NCBI Taxonomy" id="45351"/>
    <lineage>
        <taxon>Eukaryota</taxon>
        <taxon>Metazoa</taxon>
        <taxon>Cnidaria</taxon>
        <taxon>Anthozoa</taxon>
        <taxon>Hexacorallia</taxon>
        <taxon>Actiniaria</taxon>
        <taxon>Edwardsiidae</taxon>
        <taxon>Nematostella</taxon>
    </lineage>
</organism>
<dbReference type="InParanoid" id="A7RZ57"/>
<dbReference type="PhylomeDB" id="A7RZ57"/>
<dbReference type="InterPro" id="IPR001849">
    <property type="entry name" value="PH_domain"/>
</dbReference>
<name>A7RZ57_NEMVE</name>
<dbReference type="STRING" id="45351.A7RZ57"/>
<feature type="compositionally biased region" description="Polar residues" evidence="1">
    <location>
        <begin position="202"/>
        <end position="232"/>
    </location>
</feature>
<accession>A7RZ57</accession>
<dbReference type="EMBL" id="DS469556">
    <property type="protein sequence ID" value="EDO43175.1"/>
    <property type="molecule type" value="Genomic_DNA"/>
</dbReference>
<keyword evidence="4" id="KW-1185">Reference proteome</keyword>
<evidence type="ECO:0000259" key="2">
    <source>
        <dbReference type="PROSITE" id="PS50003"/>
    </source>
</evidence>
<gene>
    <name evidence="3" type="ORF">NEMVEDRAFT_v1g241706</name>
</gene>
<feature type="domain" description="PH" evidence="2">
    <location>
        <begin position="100"/>
        <end position="126"/>
    </location>
</feature>
<dbReference type="PROSITE" id="PS50003">
    <property type="entry name" value="PH_DOMAIN"/>
    <property type="match status" value="1"/>
</dbReference>
<evidence type="ECO:0000256" key="1">
    <source>
        <dbReference type="SAM" id="MobiDB-lite"/>
    </source>
</evidence>
<feature type="compositionally biased region" description="Polar residues" evidence="1">
    <location>
        <begin position="281"/>
        <end position="297"/>
    </location>
</feature>
<dbReference type="InterPro" id="IPR051092">
    <property type="entry name" value="FYVE_RhoGEF_PH"/>
</dbReference>
<evidence type="ECO:0000313" key="4">
    <source>
        <dbReference type="Proteomes" id="UP000001593"/>
    </source>
</evidence>
<feature type="region of interest" description="Disordered" evidence="1">
    <location>
        <begin position="202"/>
        <end position="337"/>
    </location>
</feature>
<evidence type="ECO:0000313" key="3">
    <source>
        <dbReference type="EMBL" id="EDO43175.1"/>
    </source>
</evidence>
<proteinExistence type="predicted"/>
<protein>
    <recommendedName>
        <fullName evidence="2">PH domain-containing protein</fullName>
    </recommendedName>
</protein>
<feature type="region of interest" description="Disordered" evidence="1">
    <location>
        <begin position="135"/>
        <end position="156"/>
    </location>
</feature>